<gene>
    <name evidence="4" type="ORF">COV10_04140</name>
</gene>
<dbReference type="SUPFAM" id="SSF53613">
    <property type="entry name" value="Ribokinase-like"/>
    <property type="match status" value="1"/>
</dbReference>
<keyword evidence="1" id="KW-0808">Transferase</keyword>
<dbReference type="PANTHER" id="PTHR10584:SF166">
    <property type="entry name" value="RIBOKINASE"/>
    <property type="match status" value="1"/>
</dbReference>
<dbReference type="AlphaFoldDB" id="A0A2H0RDK9"/>
<evidence type="ECO:0000313" key="5">
    <source>
        <dbReference type="Proteomes" id="UP000228767"/>
    </source>
</evidence>
<keyword evidence="2" id="KW-0418">Kinase</keyword>
<proteinExistence type="predicted"/>
<feature type="domain" description="Carbohydrate kinase PfkB" evidence="3">
    <location>
        <begin position="70"/>
        <end position="329"/>
    </location>
</feature>
<dbReference type="PANTHER" id="PTHR10584">
    <property type="entry name" value="SUGAR KINASE"/>
    <property type="match status" value="1"/>
</dbReference>
<reference evidence="4 5" key="1">
    <citation type="submission" date="2017-09" db="EMBL/GenBank/DDBJ databases">
        <title>Depth-based differentiation of microbial function through sediment-hosted aquifers and enrichment of novel symbionts in the deep terrestrial subsurface.</title>
        <authorList>
            <person name="Probst A.J."/>
            <person name="Ladd B."/>
            <person name="Jarett J.K."/>
            <person name="Geller-Mcgrath D.E."/>
            <person name="Sieber C.M."/>
            <person name="Emerson J.B."/>
            <person name="Anantharaman K."/>
            <person name="Thomas B.C."/>
            <person name="Malmstrom R."/>
            <person name="Stieglmeier M."/>
            <person name="Klingl A."/>
            <person name="Woyke T."/>
            <person name="Ryan C.M."/>
            <person name="Banfield J.F."/>
        </authorList>
    </citation>
    <scope>NUCLEOTIDE SEQUENCE [LARGE SCALE GENOMIC DNA]</scope>
    <source>
        <strain evidence="4">CG10_big_fil_rev_8_21_14_0_10_51_16</strain>
    </source>
</reference>
<protein>
    <recommendedName>
        <fullName evidence="3">Carbohydrate kinase PfkB domain-containing protein</fullName>
    </recommendedName>
</protein>
<dbReference type="Proteomes" id="UP000228767">
    <property type="component" value="Unassembled WGS sequence"/>
</dbReference>
<evidence type="ECO:0000259" key="3">
    <source>
        <dbReference type="Pfam" id="PF00294"/>
    </source>
</evidence>
<dbReference type="InterPro" id="IPR029056">
    <property type="entry name" value="Ribokinase-like"/>
</dbReference>
<accession>A0A2H0RDK9</accession>
<dbReference type="GO" id="GO:0016301">
    <property type="term" value="F:kinase activity"/>
    <property type="evidence" value="ECO:0007669"/>
    <property type="project" value="UniProtKB-KW"/>
</dbReference>
<name>A0A2H0RDK9_9BACT</name>
<dbReference type="GO" id="GO:0005829">
    <property type="term" value="C:cytosol"/>
    <property type="evidence" value="ECO:0007669"/>
    <property type="project" value="TreeGrafter"/>
</dbReference>
<dbReference type="EMBL" id="PCYI01000027">
    <property type="protein sequence ID" value="PIR44530.1"/>
    <property type="molecule type" value="Genomic_DNA"/>
</dbReference>
<evidence type="ECO:0000256" key="1">
    <source>
        <dbReference type="ARBA" id="ARBA00022679"/>
    </source>
</evidence>
<sequence length="350" mass="38782">PWLGEGKNSHFVTQRLLTTNYPLSMYDFLALGDTVTDAFIRLKDAQTHCNIKTDTCELCVRFGDKVPYESVQVLPGVGNPANAAVAAARLELKSGLVTDLGDDREGDECAAVFEREKVAADFVRRHKGMKTNYHYVLWYEADRTILVKHEEYPYAMADIGEPRWLYFSSLAQGTEAYHDEIADYLEAHPAIKLAFQPNTFQILESKRLSRLYQRAEVVACNVEEAQKILKTDERDLAKLLDSMHTLGPKIVLITDGPKGAYASDVAQAWFMPPYPDPAPPVDRTGAGDAFASTFVAALALGEPLQTALAWAPINSMSVVQKVGAQEGLLTRAEIQKWLASAPGDYQPKEI</sequence>
<evidence type="ECO:0000256" key="2">
    <source>
        <dbReference type="ARBA" id="ARBA00022777"/>
    </source>
</evidence>
<comment type="caution">
    <text evidence="4">The sequence shown here is derived from an EMBL/GenBank/DDBJ whole genome shotgun (WGS) entry which is preliminary data.</text>
</comment>
<dbReference type="Pfam" id="PF00294">
    <property type="entry name" value="PfkB"/>
    <property type="match status" value="1"/>
</dbReference>
<organism evidence="4 5">
    <name type="scientific">Candidatus Vogelbacteria bacterium CG10_big_fil_rev_8_21_14_0_10_51_16</name>
    <dbReference type="NCBI Taxonomy" id="1975045"/>
    <lineage>
        <taxon>Bacteria</taxon>
        <taxon>Candidatus Vogeliibacteriota</taxon>
    </lineage>
</organism>
<dbReference type="InterPro" id="IPR011611">
    <property type="entry name" value="PfkB_dom"/>
</dbReference>
<dbReference type="Gene3D" id="3.40.1190.20">
    <property type="match status" value="1"/>
</dbReference>
<feature type="non-terminal residue" evidence="4">
    <location>
        <position position="1"/>
    </location>
</feature>
<evidence type="ECO:0000313" key="4">
    <source>
        <dbReference type="EMBL" id="PIR44530.1"/>
    </source>
</evidence>